<dbReference type="InterPro" id="IPR003737">
    <property type="entry name" value="GlcNAc_PI_deacetylase-related"/>
</dbReference>
<dbReference type="Pfam" id="PF02585">
    <property type="entry name" value="PIG-L"/>
    <property type="match status" value="1"/>
</dbReference>
<dbReference type="EC" id="3.5.1.89" evidence="2"/>
<accession>A0AAV8WIQ3</accession>
<proteinExistence type="inferred from homology"/>
<dbReference type="PANTHER" id="PTHR12993">
    <property type="entry name" value="N-ACETYLGLUCOSAMINYL-PHOSPHATIDYLINOSITOL DE-N-ACETYLASE-RELATED"/>
    <property type="match status" value="1"/>
</dbReference>
<gene>
    <name evidence="3" type="ORF">NQ314_021294</name>
</gene>
<comment type="similarity">
    <text evidence="1">Belongs to the PIGL family.</text>
</comment>
<keyword evidence="4" id="KW-1185">Reference proteome</keyword>
<dbReference type="PANTHER" id="PTHR12993:SF11">
    <property type="entry name" value="N-ACETYLGLUCOSAMINYL-PHOSPHATIDYLINOSITOL DE-N-ACETYLASE"/>
    <property type="match status" value="1"/>
</dbReference>
<name>A0AAV8WIQ3_9CUCU</name>
<organism evidence="3 4">
    <name type="scientific">Rhamnusium bicolor</name>
    <dbReference type="NCBI Taxonomy" id="1586634"/>
    <lineage>
        <taxon>Eukaryota</taxon>
        <taxon>Metazoa</taxon>
        <taxon>Ecdysozoa</taxon>
        <taxon>Arthropoda</taxon>
        <taxon>Hexapoda</taxon>
        <taxon>Insecta</taxon>
        <taxon>Pterygota</taxon>
        <taxon>Neoptera</taxon>
        <taxon>Endopterygota</taxon>
        <taxon>Coleoptera</taxon>
        <taxon>Polyphaga</taxon>
        <taxon>Cucujiformia</taxon>
        <taxon>Chrysomeloidea</taxon>
        <taxon>Cerambycidae</taxon>
        <taxon>Lepturinae</taxon>
        <taxon>Rhagiini</taxon>
        <taxon>Rhamnusium</taxon>
    </lineage>
</organism>
<dbReference type="GO" id="GO:0000225">
    <property type="term" value="F:N-acetylglucosaminylphosphatidylinositol deacetylase activity"/>
    <property type="evidence" value="ECO:0007669"/>
    <property type="project" value="UniProtKB-EC"/>
</dbReference>
<evidence type="ECO:0000313" key="4">
    <source>
        <dbReference type="Proteomes" id="UP001162156"/>
    </source>
</evidence>
<evidence type="ECO:0000256" key="1">
    <source>
        <dbReference type="ARBA" id="ARBA00006066"/>
    </source>
</evidence>
<sequence length="251" mass="29446">MNIALHAWKQFSYKVVLEDITEGFQRFYLKFIAISDRHSGAFNISLRDTRNAKRVLFVIAHPDDECRNYGMGSTRKKELYKSCKILGIEESNIFIHSHTHLPDAMDVRWPTELVSNLVSNHIDSLNITTLITFDRYGVSYHSNHSSIYYAVANLILDRKLPKGCGVYVLESVNLLRKYWSVLDIPLSFILSRFRYMGGYEDKKLLKEAMSVHESQLIWFRHLYMYFSRYTLINTLQQMNLVDIELDLEIDD</sequence>
<dbReference type="AlphaFoldDB" id="A0AAV8WIQ3"/>
<dbReference type="Gene3D" id="3.40.50.10320">
    <property type="entry name" value="LmbE-like"/>
    <property type="match status" value="1"/>
</dbReference>
<dbReference type="GO" id="GO:0005783">
    <property type="term" value="C:endoplasmic reticulum"/>
    <property type="evidence" value="ECO:0007669"/>
    <property type="project" value="TreeGrafter"/>
</dbReference>
<dbReference type="InterPro" id="IPR024078">
    <property type="entry name" value="LmbE-like_dom_sf"/>
</dbReference>
<comment type="caution">
    <text evidence="3">The sequence shown here is derived from an EMBL/GenBank/DDBJ whole genome shotgun (WGS) entry which is preliminary data.</text>
</comment>
<dbReference type="EMBL" id="JANEYF010005913">
    <property type="protein sequence ID" value="KAJ8926348.1"/>
    <property type="molecule type" value="Genomic_DNA"/>
</dbReference>
<evidence type="ECO:0000313" key="3">
    <source>
        <dbReference type="EMBL" id="KAJ8926348.1"/>
    </source>
</evidence>
<dbReference type="Proteomes" id="UP001162156">
    <property type="component" value="Unassembled WGS sequence"/>
</dbReference>
<reference evidence="3" key="1">
    <citation type="journal article" date="2023" name="Insect Mol. Biol.">
        <title>Genome sequencing provides insights into the evolution of gene families encoding plant cell wall-degrading enzymes in longhorned beetles.</title>
        <authorList>
            <person name="Shin N.R."/>
            <person name="Okamura Y."/>
            <person name="Kirsch R."/>
            <person name="Pauchet Y."/>
        </authorList>
    </citation>
    <scope>NUCLEOTIDE SEQUENCE</scope>
    <source>
        <strain evidence="3">RBIC_L_NR</strain>
    </source>
</reference>
<dbReference type="SUPFAM" id="SSF102588">
    <property type="entry name" value="LmbE-like"/>
    <property type="match status" value="1"/>
</dbReference>
<evidence type="ECO:0000256" key="2">
    <source>
        <dbReference type="ARBA" id="ARBA00012176"/>
    </source>
</evidence>
<protein>
    <recommendedName>
        <fullName evidence="2">N-acetylglucosaminylphosphatidylinositol deacetylase</fullName>
        <ecNumber evidence="2">3.5.1.89</ecNumber>
    </recommendedName>
</protein>